<gene>
    <name evidence="2" type="ORF">SKAU_G00216320</name>
</gene>
<organism evidence="2 3">
    <name type="scientific">Synaphobranchus kaupii</name>
    <name type="common">Kaup's arrowtooth eel</name>
    <dbReference type="NCBI Taxonomy" id="118154"/>
    <lineage>
        <taxon>Eukaryota</taxon>
        <taxon>Metazoa</taxon>
        <taxon>Chordata</taxon>
        <taxon>Craniata</taxon>
        <taxon>Vertebrata</taxon>
        <taxon>Euteleostomi</taxon>
        <taxon>Actinopterygii</taxon>
        <taxon>Neopterygii</taxon>
        <taxon>Teleostei</taxon>
        <taxon>Anguilliformes</taxon>
        <taxon>Synaphobranchidae</taxon>
        <taxon>Synaphobranchus</taxon>
    </lineage>
</organism>
<dbReference type="AlphaFoldDB" id="A0A9Q1FA40"/>
<dbReference type="Proteomes" id="UP001152622">
    <property type="component" value="Chromosome 7"/>
</dbReference>
<evidence type="ECO:0000313" key="3">
    <source>
        <dbReference type="Proteomes" id="UP001152622"/>
    </source>
</evidence>
<name>A0A9Q1FA40_SYNKA</name>
<sequence>MGKVRPAVRTTQRAERGGGAAGAMGAAAEESSYPRGTRRRASVLCSACRRNACPPLMRVVAPPHLETHLATIADTRDITRSIVTPQAVAHPERTD</sequence>
<evidence type="ECO:0000313" key="2">
    <source>
        <dbReference type="EMBL" id="KAJ8354065.1"/>
    </source>
</evidence>
<comment type="caution">
    <text evidence="2">The sequence shown here is derived from an EMBL/GenBank/DDBJ whole genome shotgun (WGS) entry which is preliminary data.</text>
</comment>
<keyword evidence="3" id="KW-1185">Reference proteome</keyword>
<proteinExistence type="predicted"/>
<protein>
    <submittedName>
        <fullName evidence="2">Uncharacterized protein</fullName>
    </submittedName>
</protein>
<evidence type="ECO:0000256" key="1">
    <source>
        <dbReference type="SAM" id="MobiDB-lite"/>
    </source>
</evidence>
<dbReference type="EMBL" id="JAINUF010000007">
    <property type="protein sequence ID" value="KAJ8354065.1"/>
    <property type="molecule type" value="Genomic_DNA"/>
</dbReference>
<reference evidence="2" key="1">
    <citation type="journal article" date="2023" name="Science">
        <title>Genome structures resolve the early diversification of teleost fishes.</title>
        <authorList>
            <person name="Parey E."/>
            <person name="Louis A."/>
            <person name="Montfort J."/>
            <person name="Bouchez O."/>
            <person name="Roques C."/>
            <person name="Iampietro C."/>
            <person name="Lluch J."/>
            <person name="Castinel A."/>
            <person name="Donnadieu C."/>
            <person name="Desvignes T."/>
            <person name="Floi Bucao C."/>
            <person name="Jouanno E."/>
            <person name="Wen M."/>
            <person name="Mejri S."/>
            <person name="Dirks R."/>
            <person name="Jansen H."/>
            <person name="Henkel C."/>
            <person name="Chen W.J."/>
            <person name="Zahm M."/>
            <person name="Cabau C."/>
            <person name="Klopp C."/>
            <person name="Thompson A.W."/>
            <person name="Robinson-Rechavi M."/>
            <person name="Braasch I."/>
            <person name="Lecointre G."/>
            <person name="Bobe J."/>
            <person name="Postlethwait J.H."/>
            <person name="Berthelot C."/>
            <person name="Roest Crollius H."/>
            <person name="Guiguen Y."/>
        </authorList>
    </citation>
    <scope>NUCLEOTIDE SEQUENCE</scope>
    <source>
        <strain evidence="2">WJC10195</strain>
    </source>
</reference>
<accession>A0A9Q1FA40</accession>
<feature type="region of interest" description="Disordered" evidence="1">
    <location>
        <begin position="1"/>
        <end position="39"/>
    </location>
</feature>